<feature type="domain" description="N-acetyltransferase" evidence="3">
    <location>
        <begin position="2"/>
        <end position="153"/>
    </location>
</feature>
<dbReference type="GO" id="GO:0005840">
    <property type="term" value="C:ribosome"/>
    <property type="evidence" value="ECO:0007669"/>
    <property type="project" value="UniProtKB-KW"/>
</dbReference>
<dbReference type="Pfam" id="PF00583">
    <property type="entry name" value="Acetyltransf_1"/>
    <property type="match status" value="2"/>
</dbReference>
<organism evidence="5 7">
    <name type="scientific">Frigoribacterium faeni</name>
    <dbReference type="NCBI Taxonomy" id="145483"/>
    <lineage>
        <taxon>Bacteria</taxon>
        <taxon>Bacillati</taxon>
        <taxon>Actinomycetota</taxon>
        <taxon>Actinomycetes</taxon>
        <taxon>Micrococcales</taxon>
        <taxon>Microbacteriaceae</taxon>
        <taxon>Frigoribacterium</taxon>
    </lineage>
</organism>
<evidence type="ECO:0000313" key="4">
    <source>
        <dbReference type="EMBL" id="GEK82152.1"/>
    </source>
</evidence>
<dbReference type="GO" id="GO:0016747">
    <property type="term" value="F:acyltransferase activity, transferring groups other than amino-acyl groups"/>
    <property type="evidence" value="ECO:0007669"/>
    <property type="project" value="InterPro"/>
</dbReference>
<dbReference type="NCBIfam" id="NF002959">
    <property type="entry name" value="PRK03624.1"/>
    <property type="match status" value="1"/>
</dbReference>
<dbReference type="Gene3D" id="3.40.630.30">
    <property type="match status" value="2"/>
</dbReference>
<dbReference type="SUPFAM" id="SSF55729">
    <property type="entry name" value="Acyl-CoA N-acyltransferases (Nat)"/>
    <property type="match status" value="2"/>
</dbReference>
<reference evidence="5 7" key="2">
    <citation type="submission" date="2020-07" db="EMBL/GenBank/DDBJ databases">
        <title>Sequencing the genomes of 1000 actinobacteria strains.</title>
        <authorList>
            <person name="Klenk H.-P."/>
        </authorList>
    </citation>
    <scope>NUCLEOTIDE SEQUENCE [LARGE SCALE GENOMIC DNA]</scope>
    <source>
        <strain evidence="5 7">DSM 10309</strain>
    </source>
</reference>
<evidence type="ECO:0000256" key="2">
    <source>
        <dbReference type="ARBA" id="ARBA00023315"/>
    </source>
</evidence>
<keyword evidence="1" id="KW-0808">Transferase</keyword>
<evidence type="ECO:0000313" key="7">
    <source>
        <dbReference type="Proteomes" id="UP000522688"/>
    </source>
</evidence>
<evidence type="ECO:0000313" key="5">
    <source>
        <dbReference type="EMBL" id="MBA8813872.1"/>
    </source>
</evidence>
<gene>
    <name evidence="5" type="ORF">FB463_002121</name>
    <name evidence="4" type="ORF">FFA01_04610</name>
</gene>
<dbReference type="CDD" id="cd04301">
    <property type="entry name" value="NAT_SF"/>
    <property type="match status" value="2"/>
</dbReference>
<dbReference type="Proteomes" id="UP000321154">
    <property type="component" value="Unassembled WGS sequence"/>
</dbReference>
<dbReference type="PROSITE" id="PS51186">
    <property type="entry name" value="GNAT"/>
    <property type="match status" value="2"/>
</dbReference>
<keyword evidence="5" id="KW-0687">Ribonucleoprotein</keyword>
<feature type="domain" description="N-acetyltransferase" evidence="3">
    <location>
        <begin position="144"/>
        <end position="302"/>
    </location>
</feature>
<dbReference type="InterPro" id="IPR016181">
    <property type="entry name" value="Acyl_CoA_acyltransferase"/>
</dbReference>
<keyword evidence="5" id="KW-0689">Ribosomal protein</keyword>
<proteinExistence type="predicted"/>
<evidence type="ECO:0000313" key="6">
    <source>
        <dbReference type="Proteomes" id="UP000321154"/>
    </source>
</evidence>
<evidence type="ECO:0000259" key="3">
    <source>
        <dbReference type="PROSITE" id="PS51186"/>
    </source>
</evidence>
<dbReference type="Proteomes" id="UP000522688">
    <property type="component" value="Unassembled WGS sequence"/>
</dbReference>
<dbReference type="EMBL" id="JACGWW010000002">
    <property type="protein sequence ID" value="MBA8813872.1"/>
    <property type="molecule type" value="Genomic_DNA"/>
</dbReference>
<comment type="caution">
    <text evidence="5">The sequence shown here is derived from an EMBL/GenBank/DDBJ whole genome shotgun (WGS) entry which is preliminary data.</text>
</comment>
<protein>
    <submittedName>
        <fullName evidence="5">Ribosomal protein S18 acetylase RimI-like enzyme</fullName>
    </submittedName>
</protein>
<reference evidence="4 6" key="1">
    <citation type="submission" date="2019-07" db="EMBL/GenBank/DDBJ databases">
        <title>Whole genome shotgun sequence of Frigoribacterium faeni NBRC 103066.</title>
        <authorList>
            <person name="Hosoyama A."/>
            <person name="Uohara A."/>
            <person name="Ohji S."/>
            <person name="Ichikawa N."/>
        </authorList>
    </citation>
    <scope>NUCLEOTIDE SEQUENCE [LARGE SCALE GENOMIC DNA]</scope>
    <source>
        <strain evidence="4 6">NBRC 103066</strain>
    </source>
</reference>
<keyword evidence="6" id="KW-1185">Reference proteome</keyword>
<sequence>MTSIRPATAADTDAVVLLWQEAGLTRPWNDPVADIGRKLQVDDGLFVVAEDADGAIVGTVMAGYDGHRGWIHYLGVRSDQRGTGLGATLVGQAEDALLARGCAKVQLQVRPENTAVLGFYERLGYAPYDAISLGKRLIVDRGAPTIRDGRPGDEGACVELWVAACAARDGHATDGVAERARARFPGAIAWHVADGGDGLEGFALATAPGSGLPSDPVEAPVLGLLAVAPDRQTRGLGTDLLRASVDELAALGHPRAVLHALTDNTRAVRLYEREGWRPFGEPTEHPLLHRPMLTYVRELPIPRSRADPGRGD</sequence>
<dbReference type="PANTHER" id="PTHR43877">
    <property type="entry name" value="AMINOALKYLPHOSPHONATE N-ACETYLTRANSFERASE-RELATED-RELATED"/>
    <property type="match status" value="1"/>
</dbReference>
<dbReference type="InterPro" id="IPR050832">
    <property type="entry name" value="Bact_Acetyltransf"/>
</dbReference>
<name>A0A7W3JJ80_9MICO</name>
<keyword evidence="2" id="KW-0012">Acyltransferase</keyword>
<dbReference type="InterPro" id="IPR000182">
    <property type="entry name" value="GNAT_dom"/>
</dbReference>
<dbReference type="EMBL" id="BJUV01000003">
    <property type="protein sequence ID" value="GEK82152.1"/>
    <property type="molecule type" value="Genomic_DNA"/>
</dbReference>
<dbReference type="RefSeq" id="WP_307725039.1">
    <property type="nucleotide sequence ID" value="NZ_BAAAHR010000003.1"/>
</dbReference>
<evidence type="ECO:0000256" key="1">
    <source>
        <dbReference type="ARBA" id="ARBA00022679"/>
    </source>
</evidence>
<dbReference type="AlphaFoldDB" id="A0A7W3JJ80"/>
<accession>A0A7W3JJ80</accession>